<dbReference type="InterPro" id="IPR036770">
    <property type="entry name" value="Ankyrin_rpt-contain_sf"/>
</dbReference>
<dbReference type="EMBL" id="CAUWAG010000012">
    <property type="protein sequence ID" value="CAJ2508859.1"/>
    <property type="molecule type" value="Genomic_DNA"/>
</dbReference>
<keyword evidence="1" id="KW-0040">ANK repeat</keyword>
<dbReference type="Gene3D" id="1.25.40.20">
    <property type="entry name" value="Ankyrin repeat-containing domain"/>
    <property type="match status" value="1"/>
</dbReference>
<name>A0AAI8VQF3_9PEZI</name>
<evidence type="ECO:0000313" key="4">
    <source>
        <dbReference type="Proteomes" id="UP001295740"/>
    </source>
</evidence>
<dbReference type="Pfam" id="PF00023">
    <property type="entry name" value="Ank"/>
    <property type="match status" value="1"/>
</dbReference>
<feature type="compositionally biased region" description="Acidic residues" evidence="2">
    <location>
        <begin position="296"/>
        <end position="306"/>
    </location>
</feature>
<sequence length="306" mass="34429">MFPMTTAESDFDHGVAEEGQKLSDDVFWNVAKDNLVDARYAFALAIGSRSLWVNLENEVYRTDVLRAKRYTEDNTSVKHEFMLRCERIYRSWAGDFDPDGGSFPDEEGWAHPWIQDSDDETIQSPTERLPPPNNQTILQLAAVYGMTSTATKVVEVAKHVSMEYLDLQNPINLHGSVHLAAMYGHTEILRFLKDSGCDMQAVSGYPCMAMRHLRNVLQHINPDIVYIHDGLYLFDPRRPFALNALGLAILRGHVQPARFLVELYGDSKVGSLDDDYDTESEDLEESVKAERLGNNDQEDGGAEGGV</sequence>
<evidence type="ECO:0000313" key="3">
    <source>
        <dbReference type="EMBL" id="CAJ2508859.1"/>
    </source>
</evidence>
<reference evidence="3" key="1">
    <citation type="submission" date="2023-10" db="EMBL/GenBank/DDBJ databases">
        <authorList>
            <person name="Hackl T."/>
        </authorList>
    </citation>
    <scope>NUCLEOTIDE SEQUENCE</scope>
</reference>
<comment type="caution">
    <text evidence="3">The sequence shown here is derived from an EMBL/GenBank/DDBJ whole genome shotgun (WGS) entry which is preliminary data.</text>
</comment>
<proteinExistence type="predicted"/>
<accession>A0AAI8VQF3</accession>
<feature type="compositionally biased region" description="Acidic residues" evidence="2">
    <location>
        <begin position="272"/>
        <end position="284"/>
    </location>
</feature>
<dbReference type="Proteomes" id="UP001295740">
    <property type="component" value="Unassembled WGS sequence"/>
</dbReference>
<evidence type="ECO:0000256" key="2">
    <source>
        <dbReference type="SAM" id="MobiDB-lite"/>
    </source>
</evidence>
<dbReference type="SUPFAM" id="SSF48403">
    <property type="entry name" value="Ankyrin repeat"/>
    <property type="match status" value="1"/>
</dbReference>
<feature type="repeat" description="ANK" evidence="1">
    <location>
        <begin position="172"/>
        <end position="204"/>
    </location>
</feature>
<feature type="region of interest" description="Disordered" evidence="2">
    <location>
        <begin position="270"/>
        <end position="306"/>
    </location>
</feature>
<gene>
    <name evidence="3" type="ORF">KHLLAP_LOCUS9327</name>
</gene>
<dbReference type="InterPro" id="IPR002110">
    <property type="entry name" value="Ankyrin_rpt"/>
</dbReference>
<organism evidence="3 4">
    <name type="scientific">Anthostomella pinea</name>
    <dbReference type="NCBI Taxonomy" id="933095"/>
    <lineage>
        <taxon>Eukaryota</taxon>
        <taxon>Fungi</taxon>
        <taxon>Dikarya</taxon>
        <taxon>Ascomycota</taxon>
        <taxon>Pezizomycotina</taxon>
        <taxon>Sordariomycetes</taxon>
        <taxon>Xylariomycetidae</taxon>
        <taxon>Xylariales</taxon>
        <taxon>Xylariaceae</taxon>
        <taxon>Anthostomella</taxon>
    </lineage>
</organism>
<protein>
    <submittedName>
        <fullName evidence="3">Uu.00g138850.m01.CDS01</fullName>
    </submittedName>
</protein>
<keyword evidence="4" id="KW-1185">Reference proteome</keyword>
<dbReference type="AlphaFoldDB" id="A0AAI8VQF3"/>
<dbReference type="PROSITE" id="PS50088">
    <property type="entry name" value="ANK_REPEAT"/>
    <property type="match status" value="1"/>
</dbReference>
<evidence type="ECO:0000256" key="1">
    <source>
        <dbReference type="PROSITE-ProRule" id="PRU00023"/>
    </source>
</evidence>